<keyword evidence="7" id="KW-0509">mRNA transport</keyword>
<dbReference type="GO" id="GO:0070762">
    <property type="term" value="C:nuclear pore transmembrane ring"/>
    <property type="evidence" value="ECO:0007669"/>
    <property type="project" value="TreeGrafter"/>
</dbReference>
<dbReference type="Proteomes" id="UP000694569">
    <property type="component" value="Unplaced"/>
</dbReference>
<feature type="transmembrane region" description="Helical" evidence="17">
    <location>
        <begin position="51"/>
        <end position="71"/>
    </location>
</feature>
<feature type="transmembrane region" description="Helical" evidence="17">
    <location>
        <begin position="263"/>
        <end position="280"/>
    </location>
</feature>
<dbReference type="OrthoDB" id="67850at2759"/>
<evidence type="ECO:0000256" key="3">
    <source>
        <dbReference type="ARBA" id="ARBA00005760"/>
    </source>
</evidence>
<feature type="compositionally biased region" description="Polar residues" evidence="16">
    <location>
        <begin position="440"/>
        <end position="454"/>
    </location>
</feature>
<evidence type="ECO:0000256" key="4">
    <source>
        <dbReference type="ARBA" id="ARBA00017534"/>
    </source>
</evidence>
<evidence type="ECO:0000256" key="9">
    <source>
        <dbReference type="ARBA" id="ARBA00022989"/>
    </source>
</evidence>
<accession>A0A8C5WLW2</accession>
<evidence type="ECO:0000256" key="1">
    <source>
        <dbReference type="ARBA" id="ARBA00004232"/>
    </source>
</evidence>
<keyword evidence="10" id="KW-0811">Translocation</keyword>
<feature type="transmembrane region" description="Helical" evidence="17">
    <location>
        <begin position="311"/>
        <end position="333"/>
    </location>
</feature>
<evidence type="ECO:0000256" key="6">
    <source>
        <dbReference type="ARBA" id="ARBA00022692"/>
    </source>
</evidence>
<dbReference type="GO" id="GO:0031965">
    <property type="term" value="C:nuclear membrane"/>
    <property type="evidence" value="ECO:0007669"/>
    <property type="project" value="UniProtKB-SubCell"/>
</dbReference>
<keyword evidence="6 17" id="KW-0812">Transmembrane</keyword>
<feature type="transmembrane region" description="Helical" evidence="17">
    <location>
        <begin position="91"/>
        <end position="117"/>
    </location>
</feature>
<evidence type="ECO:0000256" key="12">
    <source>
        <dbReference type="ARBA" id="ARBA00023136"/>
    </source>
</evidence>
<feature type="transmembrane region" description="Helical" evidence="17">
    <location>
        <begin position="12"/>
        <end position="39"/>
    </location>
</feature>
<organism evidence="18 19">
    <name type="scientific">Leptobrachium leishanense</name>
    <name type="common">Leishan spiny toad</name>
    <dbReference type="NCBI Taxonomy" id="445787"/>
    <lineage>
        <taxon>Eukaryota</taxon>
        <taxon>Metazoa</taxon>
        <taxon>Chordata</taxon>
        <taxon>Craniata</taxon>
        <taxon>Vertebrata</taxon>
        <taxon>Euteleostomi</taxon>
        <taxon>Amphibia</taxon>
        <taxon>Batrachia</taxon>
        <taxon>Anura</taxon>
        <taxon>Pelobatoidea</taxon>
        <taxon>Megophryidae</taxon>
        <taxon>Leptobrachium</taxon>
    </lineage>
</organism>
<evidence type="ECO:0000256" key="13">
    <source>
        <dbReference type="ARBA" id="ARBA00023242"/>
    </source>
</evidence>
<dbReference type="Ensembl" id="ENSLLET00000049931.1">
    <property type="protein sequence ID" value="ENSLLEP00000048048.1"/>
    <property type="gene ID" value="ENSLLEG00000030314.1"/>
</dbReference>
<feature type="region of interest" description="Disordered" evidence="16">
    <location>
        <begin position="440"/>
        <end position="467"/>
    </location>
</feature>
<sequence>MCTTIYKQSYICLFFLCEPCCIIMFGFALFSFSDVLLIVMQVLRWRSVVSFTWSIILLPITSVAFITFSRIQLFHPIDWLAESLGDVGSSYALFCLCLLCVLLGIHCTFNVQFYTVVPSIPCSRLTAIGRLLVPNRVLHSLAHAVIGMIVFWCCSIIRKGHFQPLRIPCTSAPRSMYIAPGMPLVLLELRTCWSQNESIVHTMCLNEHHLFHLLAGAFLGFSYSLLYFVHNMNYLPFPSIEQFKYVQFRRCLPMLIRYSSSQSFYMFWSFTLFYFFLGYIPRTWMKSVMNLQTDSGQPPLDTLRGLLDLTLIYHTWLSGTFALVNWHLVLLLFRIHAAEAHVFPVQAVFVEEADSCLPKILSSNVSPLLKYLAFQDLALLSQYSSARRKEVFSLSQPGGHPYIWNAISKECVDLLTNLTVRLVAHQEAAAGNGRVRRSSFSAETRKLSSSSGTSLIEERSDQNQTNLPPQAAIPVALKAFPLLKSSRYAGIPAASPAANRISALSLDPNSPWHGSVQSPHVMRRNVKLWSSDSHAPLNTSEVCAFSTASPKPRSADEPNPLHVWIQQKQEQLKNFLSKRVLISHLFSKRPEASSQEIFVDAQIHIWALEGMSHLVAASFTEDKMGVVQTTFSTIMHTLLTLQEAVEKHFKLPYASSKPVRSPESFVDASYKALRFELRAALKTAIYRITTRFGEHLHAVPVSVEHRKKLQQFLDFKE</sequence>
<dbReference type="PANTHER" id="PTHR13269">
    <property type="entry name" value="NUCLEOPORIN NDC1"/>
    <property type="match status" value="1"/>
</dbReference>
<reference evidence="18" key="1">
    <citation type="submission" date="2025-08" db="UniProtKB">
        <authorList>
            <consortium name="Ensembl"/>
        </authorList>
    </citation>
    <scope>IDENTIFICATION</scope>
</reference>
<dbReference type="Pfam" id="PF09531">
    <property type="entry name" value="Ndc1_Nup"/>
    <property type="match status" value="1"/>
</dbReference>
<comment type="subcellular location">
    <subcellularLocation>
        <location evidence="1">Nucleus membrane</location>
        <topology evidence="1">Multi-pass membrane protein</topology>
    </subcellularLocation>
    <subcellularLocation>
        <location evidence="2">Nucleus</location>
        <location evidence="2">Nuclear pore complex</location>
    </subcellularLocation>
</comment>
<dbReference type="GeneTree" id="ENSGT00390000014590"/>
<evidence type="ECO:0000256" key="7">
    <source>
        <dbReference type="ARBA" id="ARBA00022816"/>
    </source>
</evidence>
<name>A0A8C5WLW2_9ANUR</name>
<evidence type="ECO:0000256" key="2">
    <source>
        <dbReference type="ARBA" id="ARBA00004567"/>
    </source>
</evidence>
<evidence type="ECO:0000256" key="16">
    <source>
        <dbReference type="SAM" id="MobiDB-lite"/>
    </source>
</evidence>
<gene>
    <name evidence="18" type="primary">NDC1</name>
</gene>
<keyword evidence="8" id="KW-0653">Protein transport</keyword>
<proteinExistence type="inferred from homology"/>
<evidence type="ECO:0000313" key="19">
    <source>
        <dbReference type="Proteomes" id="UP000694569"/>
    </source>
</evidence>
<keyword evidence="11" id="KW-0906">Nuclear pore complex</keyword>
<evidence type="ECO:0000256" key="14">
    <source>
        <dbReference type="ARBA" id="ARBA00025441"/>
    </source>
</evidence>
<keyword evidence="12 17" id="KW-0472">Membrane</keyword>
<keyword evidence="5" id="KW-0813">Transport</keyword>
<dbReference type="GO" id="GO:0051028">
    <property type="term" value="P:mRNA transport"/>
    <property type="evidence" value="ECO:0007669"/>
    <property type="project" value="UniProtKB-KW"/>
</dbReference>
<keyword evidence="9 17" id="KW-1133">Transmembrane helix</keyword>
<evidence type="ECO:0000256" key="8">
    <source>
        <dbReference type="ARBA" id="ARBA00022927"/>
    </source>
</evidence>
<dbReference type="AlphaFoldDB" id="A0A8C5WLW2"/>
<keyword evidence="19" id="KW-1185">Reference proteome</keyword>
<evidence type="ECO:0000256" key="10">
    <source>
        <dbReference type="ARBA" id="ARBA00023010"/>
    </source>
</evidence>
<comment type="function">
    <text evidence="14">Component of the nuclear pore complex (NPC), which plays a key role in de novo assembly and insertion of NPC in the nuclear envelope. Required for NPC and nuclear envelope assembly, possibly by forming a link between the nuclear envelope membrane and soluble nucleoporins, thereby anchoring the NPC in the membrane.</text>
</comment>
<dbReference type="GO" id="GO:0030674">
    <property type="term" value="F:protein-macromolecule adaptor activity"/>
    <property type="evidence" value="ECO:0007669"/>
    <property type="project" value="TreeGrafter"/>
</dbReference>
<dbReference type="InterPro" id="IPR019049">
    <property type="entry name" value="Nucleoporin_prot_Ndc1/Nup"/>
</dbReference>
<dbReference type="GO" id="GO:0006999">
    <property type="term" value="P:nuclear pore organization"/>
    <property type="evidence" value="ECO:0007669"/>
    <property type="project" value="TreeGrafter"/>
</dbReference>
<reference evidence="18" key="2">
    <citation type="submission" date="2025-09" db="UniProtKB">
        <authorList>
            <consortium name="Ensembl"/>
        </authorList>
    </citation>
    <scope>IDENTIFICATION</scope>
</reference>
<evidence type="ECO:0000256" key="15">
    <source>
        <dbReference type="ARBA" id="ARBA00031201"/>
    </source>
</evidence>
<comment type="similarity">
    <text evidence="3">Belongs to the NDC1 family.</text>
</comment>
<evidence type="ECO:0000256" key="5">
    <source>
        <dbReference type="ARBA" id="ARBA00022448"/>
    </source>
</evidence>
<dbReference type="PANTHER" id="PTHR13269:SF6">
    <property type="entry name" value="NUCLEOPORIN NDC1"/>
    <property type="match status" value="1"/>
</dbReference>
<feature type="transmembrane region" description="Helical" evidence="17">
    <location>
        <begin position="137"/>
        <end position="157"/>
    </location>
</feature>
<dbReference type="GO" id="GO:0015031">
    <property type="term" value="P:protein transport"/>
    <property type="evidence" value="ECO:0007669"/>
    <property type="project" value="UniProtKB-KW"/>
</dbReference>
<protein>
    <recommendedName>
        <fullName evidence="4">Nucleoporin NDC1</fullName>
    </recommendedName>
    <alternativeName>
        <fullName evidence="15">Transmembrane protein 48</fullName>
    </alternativeName>
</protein>
<evidence type="ECO:0000256" key="11">
    <source>
        <dbReference type="ARBA" id="ARBA00023132"/>
    </source>
</evidence>
<feature type="transmembrane region" description="Helical" evidence="17">
    <location>
        <begin position="210"/>
        <end position="229"/>
    </location>
</feature>
<evidence type="ECO:0000256" key="17">
    <source>
        <dbReference type="SAM" id="Phobius"/>
    </source>
</evidence>
<evidence type="ECO:0000313" key="18">
    <source>
        <dbReference type="Ensembl" id="ENSLLEP00000048048.1"/>
    </source>
</evidence>
<keyword evidence="13" id="KW-0539">Nucleus</keyword>